<name>A0ABY1K8B3_9BACL</name>
<keyword evidence="3" id="KW-1185">Reference proteome</keyword>
<reference evidence="2 3" key="1">
    <citation type="submission" date="2017-01" db="EMBL/GenBank/DDBJ databases">
        <authorList>
            <person name="Varghese N."/>
            <person name="Submissions S."/>
        </authorList>
    </citation>
    <scope>NUCLEOTIDE SEQUENCE [LARGE SCALE GENOMIC DNA]</scope>
    <source>
        <strain evidence="2 3">ATCC 23464</strain>
    </source>
</reference>
<keyword evidence="1" id="KW-1133">Transmembrane helix</keyword>
<evidence type="ECO:0008006" key="4">
    <source>
        <dbReference type="Google" id="ProtNLM"/>
    </source>
</evidence>
<evidence type="ECO:0000313" key="2">
    <source>
        <dbReference type="EMBL" id="SIR40542.1"/>
    </source>
</evidence>
<keyword evidence="1" id="KW-0472">Membrane</keyword>
<protein>
    <recommendedName>
        <fullName evidence="4">YxlC-like protein</fullName>
    </recommendedName>
</protein>
<dbReference type="RefSeq" id="WP_068591557.1">
    <property type="nucleotide sequence ID" value="NZ_FTNK01000013.1"/>
</dbReference>
<dbReference type="Pfam" id="PF17280">
    <property type="entry name" value="DUF5345"/>
    <property type="match status" value="1"/>
</dbReference>
<dbReference type="InterPro" id="IPR035238">
    <property type="entry name" value="DUF5345"/>
</dbReference>
<keyword evidence="1" id="KW-0812">Transmembrane</keyword>
<sequence>MDRKDEKGTEDEIFLTGLRQSLDRMDHILDHPSIPSKEYLKGHIHERLQRRRKSMMLELLLFWLVSLFVIGSGALLAYSAPWIVWLIQGMSFVAAFVLVLHFIIHRRREDLG</sequence>
<accession>A0ABY1K8B3</accession>
<proteinExistence type="predicted"/>
<feature type="transmembrane region" description="Helical" evidence="1">
    <location>
        <begin position="82"/>
        <end position="104"/>
    </location>
</feature>
<organism evidence="2 3">
    <name type="scientific">Paenibacillus macquariensis</name>
    <dbReference type="NCBI Taxonomy" id="948756"/>
    <lineage>
        <taxon>Bacteria</taxon>
        <taxon>Bacillati</taxon>
        <taxon>Bacillota</taxon>
        <taxon>Bacilli</taxon>
        <taxon>Bacillales</taxon>
        <taxon>Paenibacillaceae</taxon>
        <taxon>Paenibacillus</taxon>
    </lineage>
</organism>
<feature type="transmembrane region" description="Helical" evidence="1">
    <location>
        <begin position="57"/>
        <end position="76"/>
    </location>
</feature>
<comment type="caution">
    <text evidence="2">The sequence shown here is derived from an EMBL/GenBank/DDBJ whole genome shotgun (WGS) entry which is preliminary data.</text>
</comment>
<dbReference type="EMBL" id="FTNK01000013">
    <property type="protein sequence ID" value="SIR40542.1"/>
    <property type="molecule type" value="Genomic_DNA"/>
</dbReference>
<evidence type="ECO:0000313" key="3">
    <source>
        <dbReference type="Proteomes" id="UP000186666"/>
    </source>
</evidence>
<gene>
    <name evidence="2" type="ORF">SAMN05421578_11317</name>
</gene>
<evidence type="ECO:0000256" key="1">
    <source>
        <dbReference type="SAM" id="Phobius"/>
    </source>
</evidence>
<dbReference type="Proteomes" id="UP000186666">
    <property type="component" value="Unassembled WGS sequence"/>
</dbReference>